<dbReference type="OrthoDB" id="10013502at2"/>
<organism evidence="1 2">
    <name type="scientific">Thorsellia anophelis DSM 18579</name>
    <dbReference type="NCBI Taxonomy" id="1123402"/>
    <lineage>
        <taxon>Bacteria</taxon>
        <taxon>Pseudomonadati</taxon>
        <taxon>Pseudomonadota</taxon>
        <taxon>Gammaproteobacteria</taxon>
        <taxon>Enterobacterales</taxon>
        <taxon>Thorselliaceae</taxon>
        <taxon>Thorsellia</taxon>
    </lineage>
</organism>
<evidence type="ECO:0000313" key="1">
    <source>
        <dbReference type="EMBL" id="SET03462.1"/>
    </source>
</evidence>
<sequence>MHQNINNIHSLRIYVSPENEENANSYRLSLTALLTFEGEKIQEEISNNIDLMLSQLDQFDEIECIQLDNFDTASFVYPEHLVLPLTMTLSEFTFANAYIMREFNFQYLCYEQSF</sequence>
<proteinExistence type="predicted"/>
<keyword evidence="2" id="KW-1185">Reference proteome</keyword>
<name>A0A1I0B9L5_9GAMM</name>
<dbReference type="AlphaFoldDB" id="A0A1I0B9L5"/>
<dbReference type="RefSeq" id="WP_093318595.1">
    <property type="nucleotide sequence ID" value="NZ_FOHV01000007.1"/>
</dbReference>
<accession>A0A1I0B9L5</accession>
<dbReference type="Proteomes" id="UP000242642">
    <property type="component" value="Unassembled WGS sequence"/>
</dbReference>
<reference evidence="2" key="1">
    <citation type="submission" date="2016-10" db="EMBL/GenBank/DDBJ databases">
        <authorList>
            <person name="Varghese N."/>
            <person name="Submissions S."/>
        </authorList>
    </citation>
    <scope>NUCLEOTIDE SEQUENCE [LARGE SCALE GENOMIC DNA]</scope>
    <source>
        <strain evidence="2">DSM 18579</strain>
    </source>
</reference>
<gene>
    <name evidence="1" type="ORF">SAMN02583745_01200</name>
</gene>
<dbReference type="EMBL" id="FOHV01000007">
    <property type="protein sequence ID" value="SET03462.1"/>
    <property type="molecule type" value="Genomic_DNA"/>
</dbReference>
<dbReference type="STRING" id="1123402.SAMN02583745_01200"/>
<evidence type="ECO:0000313" key="2">
    <source>
        <dbReference type="Proteomes" id="UP000242642"/>
    </source>
</evidence>
<protein>
    <submittedName>
        <fullName evidence="1">Uncharacterized protein</fullName>
    </submittedName>
</protein>